<accession>A0ABW4JRZ4</accession>
<organism evidence="3 4">
    <name type="scientific">Roseibium aestuarii</name>
    <dbReference type="NCBI Taxonomy" id="2600299"/>
    <lineage>
        <taxon>Bacteria</taxon>
        <taxon>Pseudomonadati</taxon>
        <taxon>Pseudomonadota</taxon>
        <taxon>Alphaproteobacteria</taxon>
        <taxon>Hyphomicrobiales</taxon>
        <taxon>Stappiaceae</taxon>
        <taxon>Roseibium</taxon>
    </lineage>
</organism>
<feature type="transmembrane region" description="Helical" evidence="1">
    <location>
        <begin position="53"/>
        <end position="75"/>
    </location>
</feature>
<keyword evidence="1" id="KW-0812">Transmembrane</keyword>
<dbReference type="InterPro" id="IPR022472">
    <property type="entry name" value="VPLPA-CTERM"/>
</dbReference>
<sequence>MRVLNSLKKLAAAAVLGVAVLGAAGSVEAAPISGAINIQGNVNNPTSLTGVDFASNAFVLGAQGDFTSALFLPVSMTDIDFSNLGQVWSVAGFNFALTSLITAPVLNNANGINFVARGLITKAGYDDTYGVFSFSSNAVGSLASFSSTTAVPLPAGLLLIGTGVAGLGLMGRRKAKAGKDLVAA</sequence>
<proteinExistence type="predicted"/>
<keyword evidence="1" id="KW-0472">Membrane</keyword>
<evidence type="ECO:0000313" key="4">
    <source>
        <dbReference type="Proteomes" id="UP001597327"/>
    </source>
</evidence>
<feature type="transmembrane region" description="Helical" evidence="1">
    <location>
        <begin position="87"/>
        <end position="106"/>
    </location>
</feature>
<dbReference type="RefSeq" id="WP_149891791.1">
    <property type="nucleotide sequence ID" value="NZ_JBHUFA010000001.1"/>
</dbReference>
<name>A0ABW4JRZ4_9HYPH</name>
<dbReference type="EMBL" id="JBHUFA010000001">
    <property type="protein sequence ID" value="MFD1694346.1"/>
    <property type="molecule type" value="Genomic_DNA"/>
</dbReference>
<keyword evidence="2" id="KW-0732">Signal</keyword>
<reference evidence="4" key="1">
    <citation type="journal article" date="2019" name="Int. J. Syst. Evol. Microbiol.">
        <title>The Global Catalogue of Microorganisms (GCM) 10K type strain sequencing project: providing services to taxonomists for standard genome sequencing and annotation.</title>
        <authorList>
            <consortium name="The Broad Institute Genomics Platform"/>
            <consortium name="The Broad Institute Genome Sequencing Center for Infectious Disease"/>
            <person name="Wu L."/>
            <person name="Ma J."/>
        </authorList>
    </citation>
    <scope>NUCLEOTIDE SEQUENCE [LARGE SCALE GENOMIC DNA]</scope>
    <source>
        <strain evidence="4">JCM 3369</strain>
    </source>
</reference>
<feature type="signal peptide" evidence="2">
    <location>
        <begin position="1"/>
        <end position="29"/>
    </location>
</feature>
<evidence type="ECO:0000313" key="3">
    <source>
        <dbReference type="EMBL" id="MFD1694346.1"/>
    </source>
</evidence>
<keyword evidence="4" id="KW-1185">Reference proteome</keyword>
<comment type="caution">
    <text evidence="3">The sequence shown here is derived from an EMBL/GenBank/DDBJ whole genome shotgun (WGS) entry which is preliminary data.</text>
</comment>
<evidence type="ECO:0000256" key="2">
    <source>
        <dbReference type="SAM" id="SignalP"/>
    </source>
</evidence>
<feature type="chain" id="PRO_5046597502" evidence="2">
    <location>
        <begin position="30"/>
        <end position="184"/>
    </location>
</feature>
<keyword evidence="1" id="KW-1133">Transmembrane helix</keyword>
<evidence type="ECO:0000256" key="1">
    <source>
        <dbReference type="SAM" id="Phobius"/>
    </source>
</evidence>
<feature type="transmembrane region" description="Helical" evidence="1">
    <location>
        <begin position="151"/>
        <end position="170"/>
    </location>
</feature>
<dbReference type="NCBIfam" id="TIGR03370">
    <property type="entry name" value="VPLPA-CTERM"/>
    <property type="match status" value="1"/>
</dbReference>
<dbReference type="Proteomes" id="UP001597327">
    <property type="component" value="Unassembled WGS sequence"/>
</dbReference>
<gene>
    <name evidence="3" type="ORF">ACFSC7_02380</name>
</gene>
<protein>
    <submittedName>
        <fullName evidence="3">VPLPA-CTERM sorting domain-containing protein</fullName>
    </submittedName>
</protein>